<evidence type="ECO:0000256" key="1">
    <source>
        <dbReference type="ARBA" id="ARBA00093458"/>
    </source>
</evidence>
<comment type="similarity">
    <text evidence="1">Belongs to the STK19 family.</text>
</comment>
<gene>
    <name evidence="3" type="ORF">VM1G_02737</name>
</gene>
<dbReference type="EMBL" id="CM003100">
    <property type="protein sequence ID" value="KUI67346.1"/>
    <property type="molecule type" value="Genomic_DNA"/>
</dbReference>
<dbReference type="Pfam" id="PF10494">
    <property type="entry name" value="Stk19"/>
    <property type="match status" value="1"/>
</dbReference>
<dbReference type="GO" id="GO:0046579">
    <property type="term" value="P:positive regulation of Ras protein signal transduction"/>
    <property type="evidence" value="ECO:0007669"/>
    <property type="project" value="TreeGrafter"/>
</dbReference>
<feature type="compositionally biased region" description="Polar residues" evidence="2">
    <location>
        <begin position="106"/>
        <end position="140"/>
    </location>
</feature>
<accession>A0A194VT22</accession>
<dbReference type="Proteomes" id="UP000078559">
    <property type="component" value="Chromosome 3"/>
</dbReference>
<sequence>MALLAKQAKIQFRTGREASIPLREAVAVAPVEYIHYDSVVRLTGLAAESGDSSASQRFTSHARQLTSLTLTSHLFAELQTTNMSSRLKSILKNPNRVAKRKPSAPKRTSSGSNLNNRASPSWSDSLPRTKAGTSTLNETINTKHKDDEEDFFQDKLDDLGLVQALATDLTLRDVPQAMRYSREHMFTPMPDQPSSLGMTSTRVTEVLNARRNLPPLVTTVHLQALLRSPTAVERETAELIRAGVLRKVVVLRRGRDGGVGESLVASPDLQGLVKASVALEDGTKAVFLQWLQDNPASLKISTGDGGLKPAQIDQLVRGGFLATSHNFDAGGVTLVFARPEDRGTSISLETVSRAAAGSFGAVGGEGAVHDSGGSGGGRSGGSRIRPGGAELSLAVPGQGAYLKLISAALSQLTGILGKSVFKEMPENLLRERWDGGVANDSKQHAGKRERREFVGVLPGRTKKWKDFLGITFDWILHEAAGAGLVEVFATGSVGRAVRLL</sequence>
<evidence type="ECO:0000256" key="2">
    <source>
        <dbReference type="SAM" id="MobiDB-lite"/>
    </source>
</evidence>
<dbReference type="AlphaFoldDB" id="A0A194VT22"/>
<evidence type="ECO:0008006" key="5">
    <source>
        <dbReference type="Google" id="ProtNLM"/>
    </source>
</evidence>
<proteinExistence type="inferred from homology"/>
<dbReference type="OrthoDB" id="3980126at2759"/>
<dbReference type="PANTHER" id="PTHR15243:SF0">
    <property type="entry name" value="SERINE_THREONINE-PROTEIN KINASE 19"/>
    <property type="match status" value="1"/>
</dbReference>
<dbReference type="PANTHER" id="PTHR15243">
    <property type="entry name" value="SERINE/THREONINE-PROTEIN KINASE 19"/>
    <property type="match status" value="1"/>
</dbReference>
<keyword evidence="4" id="KW-1185">Reference proteome</keyword>
<evidence type="ECO:0000313" key="4">
    <source>
        <dbReference type="Proteomes" id="UP000078559"/>
    </source>
</evidence>
<feature type="region of interest" description="Disordered" evidence="2">
    <location>
        <begin position="92"/>
        <end position="142"/>
    </location>
</feature>
<evidence type="ECO:0000313" key="3">
    <source>
        <dbReference type="EMBL" id="KUI67346.1"/>
    </source>
</evidence>
<name>A0A194VT22_CYTMA</name>
<dbReference type="InterPro" id="IPR018865">
    <property type="entry name" value="STK19-like"/>
</dbReference>
<reference evidence="3" key="1">
    <citation type="submission" date="2014-12" db="EMBL/GenBank/DDBJ databases">
        <title>Genome Sequence of Valsa Canker Pathogens Uncovers a Specific Adaption of Colonization on Woody Bark.</title>
        <authorList>
            <person name="Yin Z."/>
            <person name="Liu H."/>
            <person name="Gao X."/>
            <person name="Li Z."/>
            <person name="Song N."/>
            <person name="Ke X."/>
            <person name="Dai Q."/>
            <person name="Wu Y."/>
            <person name="Sun Y."/>
            <person name="Xu J.-R."/>
            <person name="Kang Z.K."/>
            <person name="Wang L."/>
            <person name="Huang L."/>
        </authorList>
    </citation>
    <scope>NUCLEOTIDE SEQUENCE [LARGE SCALE GENOMIC DNA]</scope>
    <source>
        <strain evidence="3">03-8</strain>
    </source>
</reference>
<protein>
    <recommendedName>
        <fullName evidence="5">Serine/threonine-protein kinase 19</fullName>
    </recommendedName>
</protein>
<organism evidence="3 4">
    <name type="scientific">Cytospora mali</name>
    <name type="common">Apple Valsa canker fungus</name>
    <name type="synonym">Valsa mali</name>
    <dbReference type="NCBI Taxonomy" id="578113"/>
    <lineage>
        <taxon>Eukaryota</taxon>
        <taxon>Fungi</taxon>
        <taxon>Dikarya</taxon>
        <taxon>Ascomycota</taxon>
        <taxon>Pezizomycotina</taxon>
        <taxon>Sordariomycetes</taxon>
        <taxon>Sordariomycetidae</taxon>
        <taxon>Diaporthales</taxon>
        <taxon>Cytosporaceae</taxon>
        <taxon>Cytospora</taxon>
    </lineage>
</organism>